<evidence type="ECO:0000313" key="2">
    <source>
        <dbReference type="Proteomes" id="UP000054815"/>
    </source>
</evidence>
<gene>
    <name evidence="1" type="ORF">T4E_7907</name>
</gene>
<evidence type="ECO:0000313" key="1">
    <source>
        <dbReference type="EMBL" id="KRX94183.1"/>
    </source>
</evidence>
<proteinExistence type="predicted"/>
<dbReference type="Proteomes" id="UP000054815">
    <property type="component" value="Unassembled WGS sequence"/>
</dbReference>
<dbReference type="AlphaFoldDB" id="A0A0V0Y1X1"/>
<accession>A0A0V0Y1X1</accession>
<dbReference type="EMBL" id="JYDU01000076">
    <property type="protein sequence ID" value="KRX94183.1"/>
    <property type="molecule type" value="Genomic_DNA"/>
</dbReference>
<protein>
    <submittedName>
        <fullName evidence="1">Uncharacterized protein</fullName>
    </submittedName>
</protein>
<reference evidence="1 2" key="1">
    <citation type="submission" date="2015-01" db="EMBL/GenBank/DDBJ databases">
        <title>Evolution of Trichinella species and genotypes.</title>
        <authorList>
            <person name="Korhonen P.K."/>
            <person name="Edoardo P."/>
            <person name="Giuseppe L.R."/>
            <person name="Gasser R.B."/>
        </authorList>
    </citation>
    <scope>NUCLEOTIDE SEQUENCE [LARGE SCALE GENOMIC DNA]</scope>
    <source>
        <strain evidence="1">ISS141</strain>
    </source>
</reference>
<name>A0A0V0Y1X1_TRIPS</name>
<organism evidence="1 2">
    <name type="scientific">Trichinella pseudospiralis</name>
    <name type="common">Parasitic roundworm</name>
    <dbReference type="NCBI Taxonomy" id="6337"/>
    <lineage>
        <taxon>Eukaryota</taxon>
        <taxon>Metazoa</taxon>
        <taxon>Ecdysozoa</taxon>
        <taxon>Nematoda</taxon>
        <taxon>Enoplea</taxon>
        <taxon>Dorylaimia</taxon>
        <taxon>Trichinellida</taxon>
        <taxon>Trichinellidae</taxon>
        <taxon>Trichinella</taxon>
    </lineage>
</organism>
<sequence length="113" mass="12997">MTCTITRLELDEARFGHLSWHTQMLSELEDHCIGFSSESLRNMRANDLWTPELPRCSFQENTAEAASMKLRLPRKRSHRANSRYEFIDSNDNAKRMNLHSCLDGIISEAIAGL</sequence>
<comment type="caution">
    <text evidence="1">The sequence shown here is derived from an EMBL/GenBank/DDBJ whole genome shotgun (WGS) entry which is preliminary data.</text>
</comment>